<dbReference type="InterPro" id="IPR013423">
    <property type="entry name" value="CHP02594"/>
</dbReference>
<reference evidence="2" key="1">
    <citation type="journal article" date="2020" name="Mol. Plant Microbe">
        <title>Rhizobial microsymbionts of the narrowly endemic Oxytropis species growing in Kamchatka are characterized by significant genetic diversity and possess a set of genes that are associated with T3SS and T6SS secretion systems and can affect the development of symbiosis.</title>
        <authorList>
            <person name="Safronova V."/>
            <person name="Guro P."/>
            <person name="Sazanova A."/>
            <person name="Kuznetsova I."/>
            <person name="Belimov A."/>
            <person name="Yakubov V."/>
            <person name="Chirak E."/>
            <person name="Afonin A."/>
            <person name="Gogolev Y."/>
            <person name="Andronov E."/>
            <person name="Tikhonovich I."/>
        </authorList>
    </citation>
    <scope>NUCLEOTIDE SEQUENCE [LARGE SCALE GENOMIC DNA]</scope>
    <source>
        <strain evidence="2">583</strain>
    </source>
</reference>
<dbReference type="AlphaFoldDB" id="A0A7G6T0W4"/>
<proteinExistence type="predicted"/>
<dbReference type="NCBIfam" id="TIGR02594">
    <property type="entry name" value="TIGR02594 family protein"/>
    <property type="match status" value="1"/>
</dbReference>
<dbReference type="Proteomes" id="UP000515465">
    <property type="component" value="Chromosome"/>
</dbReference>
<protein>
    <submittedName>
        <fullName evidence="1">TIGR02594 family protein</fullName>
    </submittedName>
</protein>
<organism evidence="1 2">
    <name type="scientific">Mesorhizobium huakuii</name>
    <dbReference type="NCBI Taxonomy" id="28104"/>
    <lineage>
        <taxon>Bacteria</taxon>
        <taxon>Pseudomonadati</taxon>
        <taxon>Pseudomonadota</taxon>
        <taxon>Alphaproteobacteria</taxon>
        <taxon>Hyphomicrobiales</taxon>
        <taxon>Phyllobacteriaceae</taxon>
        <taxon>Mesorhizobium</taxon>
    </lineage>
</organism>
<dbReference type="RefSeq" id="WP_183459280.1">
    <property type="nucleotide sequence ID" value="NZ_CP050296.1"/>
</dbReference>
<evidence type="ECO:0000313" key="1">
    <source>
        <dbReference type="EMBL" id="QND60396.1"/>
    </source>
</evidence>
<sequence length="170" mass="18277">MSDPAWISTARKYVGLREIKGPHHDPHILQFWKDIGTSIADDETAWCGAFVGGVLAETGIKPVAGGASSQAWLHLPVVLEKPAYGCIVVFWRNSPSSGLGHVGFVVGKDQHGNLMVLAGNQGDMVSIKPFAASGPNCRIKGFRWPGIYPLPERFELPLLNSDGTLSSKEA</sequence>
<dbReference type="Gene3D" id="3.90.1720.10">
    <property type="entry name" value="endopeptidase domain like (from Nostoc punctiforme)"/>
    <property type="match status" value="1"/>
</dbReference>
<name>A0A7G6T0W4_9HYPH</name>
<dbReference type="EMBL" id="CP050296">
    <property type="protein sequence ID" value="QND60396.1"/>
    <property type="molecule type" value="Genomic_DNA"/>
</dbReference>
<gene>
    <name evidence="1" type="ORF">HB778_30505</name>
</gene>
<accession>A0A7G6T0W4</accession>
<evidence type="ECO:0000313" key="2">
    <source>
        <dbReference type="Proteomes" id="UP000515465"/>
    </source>
</evidence>